<dbReference type="InterPro" id="IPR005467">
    <property type="entry name" value="His_kinase_dom"/>
</dbReference>
<keyword evidence="6" id="KW-0812">Transmembrane</keyword>
<dbReference type="SMART" id="SM00388">
    <property type="entry name" value="HisKA"/>
    <property type="match status" value="1"/>
</dbReference>
<evidence type="ECO:0000256" key="6">
    <source>
        <dbReference type="SAM" id="Phobius"/>
    </source>
</evidence>
<dbReference type="AlphaFoldDB" id="A0AA88R3U6"/>
<dbReference type="InterPro" id="IPR003594">
    <property type="entry name" value="HATPase_dom"/>
</dbReference>
<comment type="catalytic activity">
    <reaction evidence="1">
        <text>ATP + protein L-histidine = ADP + protein N-phospho-L-histidine.</text>
        <dbReference type="EC" id="2.7.13.3"/>
    </reaction>
</comment>
<dbReference type="PANTHER" id="PTHR43719">
    <property type="entry name" value="TWO-COMPONENT HISTIDINE KINASE"/>
    <property type="match status" value="1"/>
</dbReference>
<dbReference type="CDD" id="cd17546">
    <property type="entry name" value="REC_hyHK_CKI1_RcsC-like"/>
    <property type="match status" value="1"/>
</dbReference>
<dbReference type="SUPFAM" id="SSF55874">
    <property type="entry name" value="ATPase domain of HSP90 chaperone/DNA topoisomerase II/histidine kinase"/>
    <property type="match status" value="1"/>
</dbReference>
<feature type="region of interest" description="Disordered" evidence="5">
    <location>
        <begin position="745"/>
        <end position="765"/>
    </location>
</feature>
<evidence type="ECO:0000256" key="2">
    <source>
        <dbReference type="ARBA" id="ARBA00012438"/>
    </source>
</evidence>
<dbReference type="PANTHER" id="PTHR43719:SF50">
    <property type="entry name" value="HISTIDINE KINASE CKI1-LIKE ISOFORM X1"/>
    <property type="match status" value="1"/>
</dbReference>
<feature type="compositionally biased region" description="Low complexity" evidence="5">
    <location>
        <begin position="745"/>
        <end position="760"/>
    </location>
</feature>
<name>A0AA88R3U6_9ASTE</name>
<dbReference type="Gene3D" id="1.10.287.130">
    <property type="match status" value="1"/>
</dbReference>
<dbReference type="GO" id="GO:0000155">
    <property type="term" value="F:phosphorelay sensor kinase activity"/>
    <property type="evidence" value="ECO:0007669"/>
    <property type="project" value="InterPro"/>
</dbReference>
<dbReference type="PROSITE" id="PS50110">
    <property type="entry name" value="RESPONSE_REGULATORY"/>
    <property type="match status" value="1"/>
</dbReference>
<evidence type="ECO:0000259" key="8">
    <source>
        <dbReference type="PROSITE" id="PS50110"/>
    </source>
</evidence>
<dbReference type="InterPro" id="IPR011006">
    <property type="entry name" value="CheY-like_superfamily"/>
</dbReference>
<dbReference type="Pfam" id="PF00072">
    <property type="entry name" value="Response_reg"/>
    <property type="match status" value="1"/>
</dbReference>
<proteinExistence type="predicted"/>
<feature type="domain" description="Response regulatory" evidence="8">
    <location>
        <begin position="924"/>
        <end position="1055"/>
    </location>
</feature>
<evidence type="ECO:0000313" key="10">
    <source>
        <dbReference type="Proteomes" id="UP001187471"/>
    </source>
</evidence>
<dbReference type="InterPro" id="IPR036890">
    <property type="entry name" value="HATPase_C_sf"/>
</dbReference>
<feature type="transmembrane region" description="Helical" evidence="6">
    <location>
        <begin position="305"/>
        <end position="329"/>
    </location>
</feature>
<reference evidence="9" key="1">
    <citation type="submission" date="2022-12" db="EMBL/GenBank/DDBJ databases">
        <title>Draft genome assemblies for two species of Escallonia (Escalloniales).</title>
        <authorList>
            <person name="Chanderbali A."/>
            <person name="Dervinis C."/>
            <person name="Anghel I."/>
            <person name="Soltis D."/>
            <person name="Soltis P."/>
            <person name="Zapata F."/>
        </authorList>
    </citation>
    <scope>NUCLEOTIDE SEQUENCE</scope>
    <source>
        <strain evidence="9">UCBG92.1500</strain>
        <tissue evidence="9">Leaf</tissue>
    </source>
</reference>
<dbReference type="SUPFAM" id="SSF52172">
    <property type="entry name" value="CheY-like"/>
    <property type="match status" value="1"/>
</dbReference>
<dbReference type="Proteomes" id="UP001187471">
    <property type="component" value="Unassembled WGS sequence"/>
</dbReference>
<dbReference type="InterPro" id="IPR036097">
    <property type="entry name" value="HisK_dim/P_sf"/>
</dbReference>
<dbReference type="InterPro" id="IPR003661">
    <property type="entry name" value="HisK_dim/P_dom"/>
</dbReference>
<dbReference type="Pfam" id="PF00512">
    <property type="entry name" value="HisKA"/>
    <property type="match status" value="1"/>
</dbReference>
<keyword evidence="6" id="KW-1133">Transmembrane helix</keyword>
<evidence type="ECO:0000313" key="9">
    <source>
        <dbReference type="EMBL" id="KAK2974900.1"/>
    </source>
</evidence>
<keyword evidence="3 4" id="KW-0597">Phosphoprotein</keyword>
<dbReference type="Pfam" id="PF02518">
    <property type="entry name" value="HATPase_c"/>
    <property type="match status" value="1"/>
</dbReference>
<dbReference type="Gene3D" id="3.40.50.2300">
    <property type="match status" value="1"/>
</dbReference>
<dbReference type="CDD" id="cd00082">
    <property type="entry name" value="HisKA"/>
    <property type="match status" value="1"/>
</dbReference>
<feature type="domain" description="Histidine kinase" evidence="7">
    <location>
        <begin position="365"/>
        <end position="631"/>
    </location>
</feature>
<sequence>MQPQISKVRVTLHSNGLRNNSVLQIETAARLLLPLNSSSSNLARALSSSLNGTELSFLAIQTKVAPTLFLALSTIPRVSQVSYIGFHGLLFSFYQDGDQTLAVFSNRSFSSTWYTQPVNRDTGKLYGQASSSNSILTPNASHLQQALNRTTAYSSLGFGWNKGQDLLFFNTVAMDGRGMISIGFPAKVVVDHFVGLDLHGGDFHLATNDGQVLVQTKLPYTQMVVDNGTVSVQLMKPNGDFEGRTVNHSCRPDDSNGLGHFDVNLRGVKHIIYCSTLEIAGVQSVYVLAYSTKGLESFVHANSKLAVILLAIVFAIVVVSLCTFMTLILRAARREMFLCAALIKQMESTQQAERKSMNKSLAFASASHDVRASLAAITGLIELCHEETTPDSELATNLVQINTCTMDLLGILNSVLDTSKIEAGKMQLEEDEFNLTQLLEDVVDMYYPVGMKKGVDVILDPCDGSIMKLYLVKGDRGKLKQILCNLLSNAIKFTSEGHISVRAVVKKTSIKNALIASNRNSVVNCMSRLCFKNSESFGDFDDLQGVQQNPNSMEFVFEVDDTGKGIPKDKQKSVFENFVQVKETALGQGGCGLGLGIVQSLVRLMGGEIKIIEKEQGERGTCFRFHIFLTTCDPAFSNADDQQHNSYMQNAGTSNDIHQHFGLHMIRSPGARLEGSHVVLLIAGKERRRISKKLIENLGIRVSVVKRGKDLFHVLEKIKQKMEAWQFSSSGRTELSLNDYLTNSTSANSNSGANEGSSGTKDVGDHAASHYKKSISRNSLGFVLLVIDAGAGPFMELCSLVANFRKDIQSSRCKVVWLDNPTTRNMNSNEPKEDRPPPPCDHLLSKPLHGSRLYRVLGLLPEFGGTYQSNSPRLKDERAQEMQCSSDPNASVEITGVSSPNQEQQLQEIVVVHESKEKPLSRKKVLIVEDSEMLRKVATRTLRKLGADVDICENGKEAFDQVCKALSEQRKEGHSKAFPYDYILMDCEMPVMNGYDATRLIRMEEKHYGVHIPIIALTAHAMAEEESKTLDAGMDFHLTKPLQENKLVEAIRTIERR</sequence>
<feature type="region of interest" description="Disordered" evidence="5">
    <location>
        <begin position="822"/>
        <end position="843"/>
    </location>
</feature>
<gene>
    <name evidence="9" type="ORF">RJ640_013756</name>
</gene>
<keyword evidence="10" id="KW-1185">Reference proteome</keyword>
<organism evidence="9 10">
    <name type="scientific">Escallonia rubra</name>
    <dbReference type="NCBI Taxonomy" id="112253"/>
    <lineage>
        <taxon>Eukaryota</taxon>
        <taxon>Viridiplantae</taxon>
        <taxon>Streptophyta</taxon>
        <taxon>Embryophyta</taxon>
        <taxon>Tracheophyta</taxon>
        <taxon>Spermatophyta</taxon>
        <taxon>Magnoliopsida</taxon>
        <taxon>eudicotyledons</taxon>
        <taxon>Gunneridae</taxon>
        <taxon>Pentapetalae</taxon>
        <taxon>asterids</taxon>
        <taxon>campanulids</taxon>
        <taxon>Escalloniales</taxon>
        <taxon>Escalloniaceae</taxon>
        <taxon>Escallonia</taxon>
    </lineage>
</organism>
<comment type="caution">
    <text evidence="9">The sequence shown here is derived from an EMBL/GenBank/DDBJ whole genome shotgun (WGS) entry which is preliminary data.</text>
</comment>
<dbReference type="SMART" id="SM00387">
    <property type="entry name" value="HATPase_c"/>
    <property type="match status" value="1"/>
</dbReference>
<protein>
    <recommendedName>
        <fullName evidence="2">histidine kinase</fullName>
        <ecNumber evidence="2">2.7.13.3</ecNumber>
    </recommendedName>
</protein>
<dbReference type="EMBL" id="JAVXUO010002268">
    <property type="protein sequence ID" value="KAK2974900.1"/>
    <property type="molecule type" value="Genomic_DNA"/>
</dbReference>
<evidence type="ECO:0000256" key="3">
    <source>
        <dbReference type="ARBA" id="ARBA00022553"/>
    </source>
</evidence>
<keyword evidence="6" id="KW-0472">Membrane</keyword>
<feature type="modified residue" description="4-aspartylphosphate" evidence="4">
    <location>
        <position position="986"/>
    </location>
</feature>
<dbReference type="SMART" id="SM00448">
    <property type="entry name" value="REC"/>
    <property type="match status" value="1"/>
</dbReference>
<dbReference type="InterPro" id="IPR004358">
    <property type="entry name" value="Sig_transdc_His_kin-like_C"/>
</dbReference>
<dbReference type="PRINTS" id="PR00344">
    <property type="entry name" value="BCTRLSENSOR"/>
</dbReference>
<dbReference type="Gene3D" id="3.30.565.10">
    <property type="entry name" value="Histidine kinase-like ATPase, C-terminal domain"/>
    <property type="match status" value="1"/>
</dbReference>
<evidence type="ECO:0000256" key="5">
    <source>
        <dbReference type="SAM" id="MobiDB-lite"/>
    </source>
</evidence>
<evidence type="ECO:0000256" key="1">
    <source>
        <dbReference type="ARBA" id="ARBA00000085"/>
    </source>
</evidence>
<dbReference type="SUPFAM" id="SSF47384">
    <property type="entry name" value="Homodimeric domain of signal transducing histidine kinase"/>
    <property type="match status" value="1"/>
</dbReference>
<accession>A0AA88R3U6</accession>
<dbReference type="PROSITE" id="PS50109">
    <property type="entry name" value="HIS_KIN"/>
    <property type="match status" value="1"/>
</dbReference>
<evidence type="ECO:0000256" key="4">
    <source>
        <dbReference type="PROSITE-ProRule" id="PRU00169"/>
    </source>
</evidence>
<dbReference type="InterPro" id="IPR001789">
    <property type="entry name" value="Sig_transdc_resp-reg_receiver"/>
</dbReference>
<dbReference type="EC" id="2.7.13.3" evidence="2"/>
<evidence type="ECO:0000259" key="7">
    <source>
        <dbReference type="PROSITE" id="PS50109"/>
    </source>
</evidence>
<dbReference type="InterPro" id="IPR050956">
    <property type="entry name" value="2C_system_His_kinase"/>
</dbReference>